<dbReference type="AlphaFoldDB" id="A0AAV1AMG0"/>
<dbReference type="EMBL" id="OX451739">
    <property type="protein sequence ID" value="CAI8610881.1"/>
    <property type="molecule type" value="Genomic_DNA"/>
</dbReference>
<dbReference type="Proteomes" id="UP001157006">
    <property type="component" value="Chromosome 4"/>
</dbReference>
<evidence type="ECO:0000313" key="2">
    <source>
        <dbReference type="Proteomes" id="UP001157006"/>
    </source>
</evidence>
<keyword evidence="2" id="KW-1185">Reference proteome</keyword>
<accession>A0AAV1AMG0</accession>
<name>A0AAV1AMG0_VICFA</name>
<protein>
    <submittedName>
        <fullName evidence="1">Uncharacterized protein</fullName>
    </submittedName>
</protein>
<reference evidence="1 2" key="1">
    <citation type="submission" date="2023-01" db="EMBL/GenBank/DDBJ databases">
        <authorList>
            <person name="Kreplak J."/>
        </authorList>
    </citation>
    <scope>NUCLEOTIDE SEQUENCE [LARGE SCALE GENOMIC DNA]</scope>
</reference>
<organism evidence="1 2">
    <name type="scientific">Vicia faba</name>
    <name type="common">Broad bean</name>
    <name type="synonym">Faba vulgaris</name>
    <dbReference type="NCBI Taxonomy" id="3906"/>
    <lineage>
        <taxon>Eukaryota</taxon>
        <taxon>Viridiplantae</taxon>
        <taxon>Streptophyta</taxon>
        <taxon>Embryophyta</taxon>
        <taxon>Tracheophyta</taxon>
        <taxon>Spermatophyta</taxon>
        <taxon>Magnoliopsida</taxon>
        <taxon>eudicotyledons</taxon>
        <taxon>Gunneridae</taxon>
        <taxon>Pentapetalae</taxon>
        <taxon>rosids</taxon>
        <taxon>fabids</taxon>
        <taxon>Fabales</taxon>
        <taxon>Fabaceae</taxon>
        <taxon>Papilionoideae</taxon>
        <taxon>50 kb inversion clade</taxon>
        <taxon>NPAAA clade</taxon>
        <taxon>Hologalegina</taxon>
        <taxon>IRL clade</taxon>
        <taxon>Fabeae</taxon>
        <taxon>Vicia</taxon>
    </lineage>
</organism>
<sequence>MNSVHHLNLFVFFRCSSLIRSTSTVNSHLIQLQHCNLTLVPLIEALELQSSVIRARLLWLWIHRFLHEFVPLGIVVSNFKASKKKYERNCYLLNGATLVVLLQGHNQIGKRFYDES</sequence>
<evidence type="ECO:0000313" key="1">
    <source>
        <dbReference type="EMBL" id="CAI8610881.1"/>
    </source>
</evidence>
<gene>
    <name evidence="1" type="ORF">VFH_IV202960</name>
</gene>
<proteinExistence type="predicted"/>